<evidence type="ECO:0000256" key="2">
    <source>
        <dbReference type="ARBA" id="ARBA00023054"/>
    </source>
</evidence>
<evidence type="ECO:0000313" key="6">
    <source>
        <dbReference type="Proteomes" id="UP000017559"/>
    </source>
</evidence>
<organism evidence="5 6">
    <name type="scientific">Moniliophthora roreri (strain MCA 2997)</name>
    <name type="common">Cocoa frosty pod rot fungus</name>
    <name type="synonym">Crinipellis roreri</name>
    <dbReference type="NCBI Taxonomy" id="1381753"/>
    <lineage>
        <taxon>Eukaryota</taxon>
        <taxon>Fungi</taxon>
        <taxon>Dikarya</taxon>
        <taxon>Basidiomycota</taxon>
        <taxon>Agaricomycotina</taxon>
        <taxon>Agaricomycetes</taxon>
        <taxon>Agaricomycetidae</taxon>
        <taxon>Agaricales</taxon>
        <taxon>Marasmiineae</taxon>
        <taxon>Marasmiaceae</taxon>
        <taxon>Moniliophthora</taxon>
    </lineage>
</organism>
<gene>
    <name evidence="5" type="ORF">Moror_1975</name>
</gene>
<feature type="compositionally biased region" description="Basic and acidic residues" evidence="4">
    <location>
        <begin position="788"/>
        <end position="798"/>
    </location>
</feature>
<dbReference type="OrthoDB" id="312015at2759"/>
<dbReference type="EMBL" id="AWSO01000765">
    <property type="protein sequence ID" value="ESK87572.1"/>
    <property type="molecule type" value="Genomic_DNA"/>
</dbReference>
<dbReference type="PANTHER" id="PTHR47057">
    <property type="entry name" value="AFADIN/ALPHA-ACTININ-BINDING"/>
    <property type="match status" value="1"/>
</dbReference>
<feature type="compositionally biased region" description="Basic and acidic residues" evidence="4">
    <location>
        <begin position="738"/>
        <end position="747"/>
    </location>
</feature>
<proteinExistence type="inferred from homology"/>
<feature type="compositionally biased region" description="Pro residues" evidence="4">
    <location>
        <begin position="563"/>
        <end position="577"/>
    </location>
</feature>
<keyword evidence="2 3" id="KW-0175">Coiled coil</keyword>
<feature type="coiled-coil region" evidence="3">
    <location>
        <begin position="105"/>
        <end position="160"/>
    </location>
</feature>
<comment type="similarity">
    <text evidence="1">Belongs to the ADIP family.</text>
</comment>
<sequence>MTAATPANRKLVHWDVNSPDMGSPSLSLPNDSTDSFVSTSSLQYINSQLVAHGFTSSPGLSLDGISNEDLNRVTKCLLDMLAQRMKDMSRAEQLTTELRTLTYDYERMKSMHQSASESAANFEREVNVQKSRLGTVTKNLQQAEQAHKQTMAELQRTRSALQTVRATHQAELRKKDKEFERMADKWSKIADAQTKLGAAASGMRFSGTGANASVVDGGQFGKGKGYLEVALDQAEKAREQVTLENTGLRMLLVRVANEVQRVTHEVKRYMPGTSQDAEEPPAFTLAALFPVSPADYTGDKLTSLLQALRQSLYDLEAYCRDTIALSSSTAKQPSASEEEIQRLKSLVETLQIEHKKLQECQSSESTKAQGSTESRPLAIEREAADGVAANKQEAERLDALKQELKDEKCCFTDATIRLRQEQVELEAEKRRFYDEKRDWQAEKMMLTDSPLAPEDLGSSSPPTKKRHSPHTEDALSKSKPKGTRSPRKVPGKSSLKVSIGRALATSRAGKRPSLGSSYSALTSPSKRPPKFEPAYETEVIPTPLLSSQLQPPPTSLLPTSFALPPPSPNATLPPQPPTLLLSTPFEIPLSGQAAPPEHVPNPSEGAKTDSPPAPAQVPETPQPAGARCALPFPMAKPLAPHMIHAYSPARPSPLSRILMLGNSPDNMNPVLEAEAEEWTDMDEMFPEIKDVGPPMSLAQELGVSESPPESPVAPPPLRKKSNGVGAGQKKTATVKGRVVRDPPEIKSRVGSKSTSVQPSSKPPARTMMKSLPAAVAKTSGRPVGTRTAEGKEKEKENSGTRAANKVTSSEESKPAAVTAAPRPRLKIPPSGAQAGAGRSAPRRVPIGSAEAPPVTQGKKS</sequence>
<dbReference type="InterPro" id="IPR021622">
    <property type="entry name" value="Afadin/alpha-actinin-bd"/>
</dbReference>
<reference evidence="5 6" key="1">
    <citation type="journal article" date="2014" name="BMC Genomics">
        <title>Genome and secretome analysis of the hemibiotrophic fungal pathogen, Moniliophthora roreri, which causes frosty pod rot disease of cacao: mechanisms of the biotrophic and necrotrophic phases.</title>
        <authorList>
            <person name="Meinhardt L.W."/>
            <person name="Costa G.G.L."/>
            <person name="Thomazella D.P.T."/>
            <person name="Teixeira P.J.P.L."/>
            <person name="Carazzolle M.F."/>
            <person name="Schuster S.C."/>
            <person name="Carlson J.E."/>
            <person name="Guiltinan M.J."/>
            <person name="Mieczkowski P."/>
            <person name="Farmer A."/>
            <person name="Ramaraj T."/>
            <person name="Crozier J."/>
            <person name="Davis R.E."/>
            <person name="Shao J."/>
            <person name="Melnick R.L."/>
            <person name="Pereira G.A.G."/>
            <person name="Bailey B.A."/>
        </authorList>
    </citation>
    <scope>NUCLEOTIDE SEQUENCE [LARGE SCALE GENOMIC DNA]</scope>
    <source>
        <strain evidence="5 6">MCA 2997</strain>
    </source>
</reference>
<feature type="region of interest" description="Disordered" evidence="4">
    <location>
        <begin position="544"/>
        <end position="625"/>
    </location>
</feature>
<feature type="coiled-coil region" evidence="3">
    <location>
        <begin position="387"/>
        <end position="442"/>
    </location>
</feature>
<feature type="region of interest" description="Disordered" evidence="4">
    <location>
        <begin position="446"/>
        <end position="532"/>
    </location>
</feature>
<dbReference type="HOGENOM" id="CLU_016779_0_0_1"/>
<dbReference type="PANTHER" id="PTHR47057:SF1">
    <property type="entry name" value="AFADIN_ALPHA-ACTININ-BINDING PROTEIN"/>
    <property type="match status" value="1"/>
</dbReference>
<protein>
    <recommendedName>
        <fullName evidence="7">Afadin and alpha-actinin-binding-domain-containing protein</fullName>
    </recommendedName>
</protein>
<feature type="compositionally biased region" description="Basic residues" evidence="4">
    <location>
        <begin position="478"/>
        <end position="490"/>
    </location>
</feature>
<feature type="compositionally biased region" description="Polar residues" evidence="4">
    <location>
        <begin position="514"/>
        <end position="525"/>
    </location>
</feature>
<dbReference type="Proteomes" id="UP000017559">
    <property type="component" value="Unassembled WGS sequence"/>
</dbReference>
<feature type="region of interest" description="Disordered" evidence="4">
    <location>
        <begin position="693"/>
        <end position="860"/>
    </location>
</feature>
<evidence type="ECO:0008006" key="7">
    <source>
        <dbReference type="Google" id="ProtNLM"/>
    </source>
</evidence>
<comment type="caution">
    <text evidence="5">The sequence shown here is derived from an EMBL/GenBank/DDBJ whole genome shotgun (WGS) entry which is preliminary data.</text>
</comment>
<dbReference type="Pfam" id="PF11559">
    <property type="entry name" value="ADIP"/>
    <property type="match status" value="1"/>
</dbReference>
<dbReference type="STRING" id="1381753.V2X176"/>
<dbReference type="AlphaFoldDB" id="V2X176"/>
<evidence type="ECO:0000256" key="3">
    <source>
        <dbReference type="SAM" id="Coils"/>
    </source>
</evidence>
<evidence type="ECO:0000256" key="1">
    <source>
        <dbReference type="ARBA" id="ARBA00009291"/>
    </source>
</evidence>
<feature type="compositionally biased region" description="Polar residues" evidence="4">
    <location>
        <begin position="750"/>
        <end position="759"/>
    </location>
</feature>
<dbReference type="KEGG" id="mrr:Moror_1975"/>
<name>V2X176_MONRO</name>
<keyword evidence="6" id="KW-1185">Reference proteome</keyword>
<accession>V2X176</accession>
<evidence type="ECO:0000256" key="4">
    <source>
        <dbReference type="SAM" id="MobiDB-lite"/>
    </source>
</evidence>
<evidence type="ECO:0000313" key="5">
    <source>
        <dbReference type="EMBL" id="ESK87572.1"/>
    </source>
</evidence>